<feature type="region of interest" description="Disordered" evidence="6">
    <location>
        <begin position="1035"/>
        <end position="1054"/>
    </location>
</feature>
<evidence type="ECO:0000256" key="2">
    <source>
        <dbReference type="ARBA" id="ARBA00022741"/>
    </source>
</evidence>
<dbReference type="InterPro" id="IPR027413">
    <property type="entry name" value="GROEL-like_equatorial_sf"/>
</dbReference>
<evidence type="ECO:0000256" key="3">
    <source>
        <dbReference type="ARBA" id="ARBA00022840"/>
    </source>
</evidence>
<feature type="region of interest" description="Disordered" evidence="6">
    <location>
        <begin position="1"/>
        <end position="96"/>
    </location>
</feature>
<feature type="compositionally biased region" description="Basic and acidic residues" evidence="6">
    <location>
        <begin position="1036"/>
        <end position="1054"/>
    </location>
</feature>
<protein>
    <submittedName>
        <fullName evidence="7">T-complex protein 1 subunit epsilon (TCP-1-epsilon) (CCT-epsilon)</fullName>
    </submittedName>
</protein>
<dbReference type="SUPFAM" id="SSF52029">
    <property type="entry name" value="GroEL apical domain-like"/>
    <property type="match status" value="1"/>
</dbReference>
<feature type="compositionally biased region" description="Polar residues" evidence="6">
    <location>
        <begin position="363"/>
        <end position="375"/>
    </location>
</feature>
<dbReference type="SUPFAM" id="SSF54849">
    <property type="entry name" value="GroEL-intermediate domain like"/>
    <property type="match status" value="1"/>
</dbReference>
<accession>A0ABP0L4I4</accession>
<dbReference type="PRINTS" id="PR00304">
    <property type="entry name" value="TCOMPLEXTCP1"/>
</dbReference>
<comment type="similarity">
    <text evidence="1 5">Belongs to the TCP-1 chaperonin family.</text>
</comment>
<comment type="caution">
    <text evidence="7">The sequence shown here is derived from an EMBL/GenBank/DDBJ whole genome shotgun (WGS) entry which is preliminary data.</text>
</comment>
<dbReference type="Gene3D" id="1.10.560.10">
    <property type="entry name" value="GroEL-like equatorial domain"/>
    <property type="match status" value="1"/>
</dbReference>
<gene>
    <name evidence="7" type="ORF">SCF082_LOCUS20520</name>
</gene>
<dbReference type="Gene3D" id="3.30.260.10">
    <property type="entry name" value="TCP-1-like chaperonin intermediate domain"/>
    <property type="match status" value="1"/>
</dbReference>
<dbReference type="InterPro" id="IPR017998">
    <property type="entry name" value="Chaperone_TCP-1"/>
</dbReference>
<feature type="compositionally biased region" description="Acidic residues" evidence="6">
    <location>
        <begin position="11"/>
        <end position="90"/>
    </location>
</feature>
<dbReference type="InterPro" id="IPR053374">
    <property type="entry name" value="TCP-1_chaperonin"/>
</dbReference>
<name>A0ABP0L4I4_9DINO</name>
<evidence type="ECO:0000256" key="6">
    <source>
        <dbReference type="SAM" id="MobiDB-lite"/>
    </source>
</evidence>
<dbReference type="PROSITE" id="PS00995">
    <property type="entry name" value="TCP1_3"/>
    <property type="match status" value="1"/>
</dbReference>
<evidence type="ECO:0000313" key="8">
    <source>
        <dbReference type="Proteomes" id="UP001642464"/>
    </source>
</evidence>
<keyword evidence="4 5" id="KW-0143">Chaperone</keyword>
<dbReference type="InterPro" id="IPR027409">
    <property type="entry name" value="GroEL-like_apical_dom_sf"/>
</dbReference>
<feature type="region of interest" description="Disordered" evidence="6">
    <location>
        <begin position="300"/>
        <end position="589"/>
    </location>
</feature>
<dbReference type="SUPFAM" id="SSF48592">
    <property type="entry name" value="GroEL equatorial domain-like"/>
    <property type="match status" value="1"/>
</dbReference>
<feature type="compositionally biased region" description="Basic and acidic residues" evidence="6">
    <location>
        <begin position="497"/>
        <end position="535"/>
    </location>
</feature>
<feature type="compositionally biased region" description="Basic and acidic residues" evidence="6">
    <location>
        <begin position="570"/>
        <end position="584"/>
    </location>
</feature>
<evidence type="ECO:0000313" key="7">
    <source>
        <dbReference type="EMBL" id="CAK9033514.1"/>
    </source>
</evidence>
<dbReference type="InterPro" id="IPR002194">
    <property type="entry name" value="Chaperonin_TCP-1_CS"/>
</dbReference>
<keyword evidence="8" id="KW-1185">Reference proteome</keyword>
<keyword evidence="3 5" id="KW-0067">ATP-binding</keyword>
<dbReference type="PROSITE" id="PS00751">
    <property type="entry name" value="TCP1_2"/>
    <property type="match status" value="1"/>
</dbReference>
<dbReference type="PROSITE" id="PS00750">
    <property type="entry name" value="TCP1_1"/>
    <property type="match status" value="1"/>
</dbReference>
<dbReference type="InterPro" id="IPR002423">
    <property type="entry name" value="Cpn60/GroEL/TCP-1"/>
</dbReference>
<evidence type="ECO:0000256" key="4">
    <source>
        <dbReference type="ARBA" id="ARBA00023186"/>
    </source>
</evidence>
<dbReference type="NCBIfam" id="NF041083">
    <property type="entry name" value="thermosome_beta"/>
    <property type="match status" value="1"/>
</dbReference>
<feature type="compositionally biased region" description="Basic and acidic residues" evidence="6">
    <location>
        <begin position="392"/>
        <end position="490"/>
    </location>
</feature>
<dbReference type="Proteomes" id="UP001642464">
    <property type="component" value="Unassembled WGS sequence"/>
</dbReference>
<organism evidence="7 8">
    <name type="scientific">Durusdinium trenchii</name>
    <dbReference type="NCBI Taxonomy" id="1381693"/>
    <lineage>
        <taxon>Eukaryota</taxon>
        <taxon>Sar</taxon>
        <taxon>Alveolata</taxon>
        <taxon>Dinophyceae</taxon>
        <taxon>Suessiales</taxon>
        <taxon>Symbiodiniaceae</taxon>
        <taxon>Durusdinium</taxon>
    </lineage>
</organism>
<feature type="compositionally biased region" description="Basic residues" evidence="6">
    <location>
        <begin position="334"/>
        <end position="347"/>
    </location>
</feature>
<proteinExistence type="inferred from homology"/>
<dbReference type="EMBL" id="CAXAMM010014347">
    <property type="protein sequence ID" value="CAK9033514.1"/>
    <property type="molecule type" value="Genomic_DNA"/>
</dbReference>
<dbReference type="InterPro" id="IPR027410">
    <property type="entry name" value="TCP-1-like_intermed_sf"/>
</dbReference>
<sequence>MSPGPAKAFGEEAEAEEEMADEAGEEPGEEPAEGEEMDEPPEDVEEMPDEEEPPAVPEEFEELQEIDAEAAEAEAEAEAVEAEAETEAVEGEEKPKQPPFWVRRAFWKVREGRYFLRLRQKVRTPEDAQIFCDELGRRIEEAKEKGERMTFEDFDIAQTFIPSEHLETMFSLLSDGNVQIERLRAFGIPTLDDAGAVMLSGWLQGVVPETVPHELHLSDCAITAVGFRAIMDALNENQTFPADDPKKPEEGKLALYLRIEGNYIETSVIQECLDEGTAQTMTKKASMEHSDTVKCRILIRGDETEDNPFKQNEGDPPDPENAPPPKFVKEKGKGKGKHSKGKGKGKGKGSYSYRYWGGGAKNSWESQPRQVQSKPRSAYSEWKPARQVTYRQDSRTQTDRWAKPKESWQSHNKKWESKDSNWSKPEAKWTKPEPKWSKQEPKWSKAEDKWSKAEDKWSKPETKWSSKTGNEKWNSKWEKNDAKQDSKQEKWSSNSKPKWEAWEGQKKQPERKSDWESKTWKDDSWKRWLHEETGKGKASKGSKTAGLAALPKSAITEAERSQRFGQGKGKGREEKGKAGRDSHSEPFTAFRAPTRGSAATMTKTQKRETSANILAAKAVADSVRSSMGPRGMDKMVVGPDGDVTVTNDGATILEKMDVNHQIAKLLVELSKSQDHEIGDGTTGVVVMAGALLEKSLDLIEKGIHPLRIASGFEKACEVAVKKVEEIAKVVDIQADDRAALRKAASTALGSKVVSSRKDQLAKISVDAVLAVCDLQRKDVNFDLIKVEGKVGGKLEDTCLIQGIVVDKDFSHPQMPKVVKDAKMAILTCPFEPPKPKTKHKLDIRSGEDYKKLYEHEQKYFRDQIKLIQDAGANLVICQWGFDDEANHLLFQNKLPAVRWVGGVELELIAIATGGRIVPRFEELTPEKLGKAGVVREVTFGTMKEQMLIIEECGKSKAVTVLVRGGNQMVVDEAKRCLHDANCCVRNLIRDPRVVPGGGASEMAASLSVLAAADKELRGAVQHESFRQCARCGSDGLGREQRPAGHRRDGQAEGCPGEHWKCLAWCRLHADWDHRYVGAEHL</sequence>
<evidence type="ECO:0000256" key="1">
    <source>
        <dbReference type="ARBA" id="ARBA00008020"/>
    </source>
</evidence>
<reference evidence="7 8" key="1">
    <citation type="submission" date="2024-02" db="EMBL/GenBank/DDBJ databases">
        <authorList>
            <person name="Chen Y."/>
            <person name="Shah S."/>
            <person name="Dougan E. K."/>
            <person name="Thang M."/>
            <person name="Chan C."/>
        </authorList>
    </citation>
    <scope>NUCLEOTIDE SEQUENCE [LARGE SCALE GENOMIC DNA]</scope>
</reference>
<dbReference type="PANTHER" id="PTHR11353">
    <property type="entry name" value="CHAPERONIN"/>
    <property type="match status" value="1"/>
</dbReference>
<evidence type="ECO:0000256" key="5">
    <source>
        <dbReference type="RuleBase" id="RU004187"/>
    </source>
</evidence>
<dbReference type="Gene3D" id="3.50.7.10">
    <property type="entry name" value="GroEL"/>
    <property type="match status" value="1"/>
</dbReference>
<feature type="compositionally biased region" description="Low complexity" evidence="6">
    <location>
        <begin position="539"/>
        <end position="549"/>
    </location>
</feature>
<keyword evidence="2 5" id="KW-0547">Nucleotide-binding</keyword>
<dbReference type="Pfam" id="PF00118">
    <property type="entry name" value="Cpn60_TCP1"/>
    <property type="match status" value="1"/>
</dbReference>